<evidence type="ECO:0000256" key="6">
    <source>
        <dbReference type="ARBA" id="ARBA00022884"/>
    </source>
</evidence>
<evidence type="ECO:0000313" key="9">
    <source>
        <dbReference type="Proteomes" id="UP000060487"/>
    </source>
</evidence>
<evidence type="ECO:0000256" key="2">
    <source>
        <dbReference type="ARBA" id="ARBA00022649"/>
    </source>
</evidence>
<evidence type="ECO:0000256" key="5">
    <source>
        <dbReference type="ARBA" id="ARBA00022801"/>
    </source>
</evidence>
<dbReference type="InterPro" id="IPR012933">
    <property type="entry name" value="HicA_mRNA_interferase"/>
</dbReference>
<evidence type="ECO:0000313" key="8">
    <source>
        <dbReference type="EMBL" id="KWT82486.1"/>
    </source>
</evidence>
<evidence type="ECO:0000256" key="3">
    <source>
        <dbReference type="ARBA" id="ARBA00022722"/>
    </source>
</evidence>
<dbReference type="EMBL" id="LNQR01000089">
    <property type="protein sequence ID" value="KWT82486.1"/>
    <property type="molecule type" value="Genomic_DNA"/>
</dbReference>
<keyword evidence="9" id="KW-1185">Reference proteome</keyword>
<sequence length="83" mass="9689">MNRRKLLKEIIGNSKNIRFSDMVNLVRGFGFVLSRTEGSHHIFVCPDIPELVNLQNVKGQAKPYQIRQFLKLVEKHNLKLEDE</sequence>
<evidence type="ECO:0000256" key="4">
    <source>
        <dbReference type="ARBA" id="ARBA00022759"/>
    </source>
</evidence>
<keyword evidence="6" id="KW-0694">RNA-binding</keyword>
<comment type="similarity">
    <text evidence="1">Belongs to the HicA mRNA interferase family.</text>
</comment>
<evidence type="ECO:0000256" key="7">
    <source>
        <dbReference type="ARBA" id="ARBA00023016"/>
    </source>
</evidence>
<dbReference type="Gene3D" id="3.30.920.30">
    <property type="entry name" value="Hypothetical protein"/>
    <property type="match status" value="1"/>
</dbReference>
<dbReference type="RefSeq" id="WP_085053121.1">
    <property type="nucleotide sequence ID" value="NZ_LNQR01000089.1"/>
</dbReference>
<organism evidence="8 9">
    <name type="scientific">Candidatus Magnetominusculus xianensis</name>
    <dbReference type="NCBI Taxonomy" id="1748249"/>
    <lineage>
        <taxon>Bacteria</taxon>
        <taxon>Pseudomonadati</taxon>
        <taxon>Nitrospirota</taxon>
        <taxon>Nitrospiria</taxon>
        <taxon>Nitrospirales</taxon>
        <taxon>Nitrospiraceae</taxon>
        <taxon>Candidatus Magnetominusculus</taxon>
    </lineage>
</organism>
<reference evidence="8 9" key="1">
    <citation type="submission" date="2015-11" db="EMBL/GenBank/DDBJ databases">
        <authorList>
            <person name="Lin W."/>
        </authorList>
    </citation>
    <scope>NUCLEOTIDE SEQUENCE [LARGE SCALE GENOMIC DNA]</scope>
    <source>
        <strain evidence="8 9">HCH-1</strain>
    </source>
</reference>
<dbReference type="InterPro" id="IPR038570">
    <property type="entry name" value="HicA_sf"/>
</dbReference>
<dbReference type="Pfam" id="PF07927">
    <property type="entry name" value="HicA_toxin"/>
    <property type="match status" value="1"/>
</dbReference>
<keyword evidence="4" id="KW-0255">Endonuclease</keyword>
<proteinExistence type="inferred from homology"/>
<accession>A0ABR5SE16</accession>
<keyword evidence="3" id="KW-0540">Nuclease</keyword>
<keyword evidence="2" id="KW-1277">Toxin-antitoxin system</keyword>
<gene>
    <name evidence="8" type="ORF">ASN18_2518</name>
</gene>
<protein>
    <recommendedName>
        <fullName evidence="10">Type II toxin-antitoxin system HicA family toxin</fullName>
    </recommendedName>
</protein>
<keyword evidence="7" id="KW-0346">Stress response</keyword>
<keyword evidence="5" id="KW-0378">Hydrolase</keyword>
<comment type="caution">
    <text evidence="8">The sequence shown here is derived from an EMBL/GenBank/DDBJ whole genome shotgun (WGS) entry which is preliminary data.</text>
</comment>
<name>A0ABR5SE16_9BACT</name>
<evidence type="ECO:0008006" key="10">
    <source>
        <dbReference type="Google" id="ProtNLM"/>
    </source>
</evidence>
<dbReference type="SUPFAM" id="SSF54786">
    <property type="entry name" value="YcfA/nrd intein domain"/>
    <property type="match status" value="1"/>
</dbReference>
<dbReference type="Proteomes" id="UP000060487">
    <property type="component" value="Unassembled WGS sequence"/>
</dbReference>
<evidence type="ECO:0000256" key="1">
    <source>
        <dbReference type="ARBA" id="ARBA00006620"/>
    </source>
</evidence>